<reference evidence="3 4" key="1">
    <citation type="submission" date="2019-11" db="EMBL/GenBank/DDBJ databases">
        <title>Nocardia sp. nov. CT2-14 isolated from soil.</title>
        <authorList>
            <person name="Kanchanasin P."/>
            <person name="Tanasupawat S."/>
            <person name="Yuki M."/>
            <person name="Kudo T."/>
        </authorList>
    </citation>
    <scope>NUCLEOTIDE SEQUENCE [LARGE SCALE GENOMIC DNA]</scope>
    <source>
        <strain evidence="3 4">CT2-14</strain>
    </source>
</reference>
<name>A0A6I3L591_9NOCA</name>
<accession>A0A6I3L591</accession>
<dbReference type="EMBL" id="WMBB01000019">
    <property type="protein sequence ID" value="MTE17037.1"/>
    <property type="molecule type" value="Genomic_DNA"/>
</dbReference>
<evidence type="ECO:0000256" key="1">
    <source>
        <dbReference type="SAM" id="Coils"/>
    </source>
</evidence>
<feature type="region of interest" description="Disordered" evidence="2">
    <location>
        <begin position="452"/>
        <end position="486"/>
    </location>
</feature>
<proteinExistence type="predicted"/>
<feature type="compositionally biased region" description="Basic residues" evidence="2">
    <location>
        <begin position="477"/>
        <end position="486"/>
    </location>
</feature>
<organism evidence="3 4">
    <name type="scientific">Nocardia aurantiaca</name>
    <dbReference type="NCBI Taxonomy" id="2675850"/>
    <lineage>
        <taxon>Bacteria</taxon>
        <taxon>Bacillati</taxon>
        <taxon>Actinomycetota</taxon>
        <taxon>Actinomycetes</taxon>
        <taxon>Mycobacteriales</taxon>
        <taxon>Nocardiaceae</taxon>
        <taxon>Nocardia</taxon>
    </lineage>
</organism>
<evidence type="ECO:0000313" key="3">
    <source>
        <dbReference type="EMBL" id="MTE17037.1"/>
    </source>
</evidence>
<dbReference type="Proteomes" id="UP000432464">
    <property type="component" value="Unassembled WGS sequence"/>
</dbReference>
<comment type="caution">
    <text evidence="3">The sequence shown here is derived from an EMBL/GenBank/DDBJ whole genome shotgun (WGS) entry which is preliminary data.</text>
</comment>
<protein>
    <submittedName>
        <fullName evidence="3">Uncharacterized protein</fullName>
    </submittedName>
</protein>
<gene>
    <name evidence="3" type="ORF">GLP40_30395</name>
</gene>
<evidence type="ECO:0000313" key="4">
    <source>
        <dbReference type="Proteomes" id="UP000432464"/>
    </source>
</evidence>
<sequence>MTGPIPIPVYIGLPAPSSAPEDGEAWNLWTSATAPETRRTPLADAAVDWQGLGVEPRWLESETVECVAALEPGRLTVRWSKELTRLLEGAKARDEMALVVKMLGRASIDTPDGSVAAAEDDSLFLPGFQGSIEARRLPAGARPQLAAGLSAAEQDLGKRLLNRPAAAQWWTLSLVDTALESPGRHGVQKMSPLPGELEPILVDSLGKPVVAAWVPEQQNQRWYIVPDAIVWSSVIDWLVQQAIPYYIPDAPRRFRTAGFVDPAWQTQREQRAGDALAAMEIRHLEERARLEAELEDARRAAEVVRDGLLYGSGGELVRAVDQALSDAGISTIDLDTSEKGTWSADLLASADGPARLVEVKSEGGRAKEALVGDLRKHLDTWRAEYPDKPVSGGTLIVNHQRKTAPEKRDPQVYSRPEFVKALPVKVVGTVDLFRWWKESDWPAIREAVLGEGNSSGDDCSAVKATPGAPKGLQRRGTWFRRRSNTS</sequence>
<dbReference type="AlphaFoldDB" id="A0A6I3L591"/>
<evidence type="ECO:0000256" key="2">
    <source>
        <dbReference type="SAM" id="MobiDB-lite"/>
    </source>
</evidence>
<dbReference type="RefSeq" id="WP_154791462.1">
    <property type="nucleotide sequence ID" value="NZ_WMBB01000019.1"/>
</dbReference>
<feature type="coiled-coil region" evidence="1">
    <location>
        <begin position="280"/>
        <end position="307"/>
    </location>
</feature>
<keyword evidence="4" id="KW-1185">Reference proteome</keyword>
<keyword evidence="1" id="KW-0175">Coiled coil</keyword>